<protein>
    <recommendedName>
        <fullName evidence="4">Transposase</fullName>
    </recommendedName>
</protein>
<proteinExistence type="predicted"/>
<reference evidence="2 3" key="1">
    <citation type="submission" date="2024-09" db="EMBL/GenBank/DDBJ databases">
        <title>Chromosome-scale assembly of Riccia sorocarpa.</title>
        <authorList>
            <person name="Paukszto L."/>
        </authorList>
    </citation>
    <scope>NUCLEOTIDE SEQUENCE [LARGE SCALE GENOMIC DNA]</scope>
    <source>
        <strain evidence="2">LP-2024</strain>
        <tissue evidence="2">Aerial parts of the thallus</tissue>
    </source>
</reference>
<evidence type="ECO:0000313" key="2">
    <source>
        <dbReference type="EMBL" id="KAL3676294.1"/>
    </source>
</evidence>
<evidence type="ECO:0008006" key="4">
    <source>
        <dbReference type="Google" id="ProtNLM"/>
    </source>
</evidence>
<feature type="compositionally biased region" description="Acidic residues" evidence="1">
    <location>
        <begin position="103"/>
        <end position="117"/>
    </location>
</feature>
<organism evidence="2 3">
    <name type="scientific">Riccia sorocarpa</name>
    <dbReference type="NCBI Taxonomy" id="122646"/>
    <lineage>
        <taxon>Eukaryota</taxon>
        <taxon>Viridiplantae</taxon>
        <taxon>Streptophyta</taxon>
        <taxon>Embryophyta</taxon>
        <taxon>Marchantiophyta</taxon>
        <taxon>Marchantiopsida</taxon>
        <taxon>Marchantiidae</taxon>
        <taxon>Marchantiales</taxon>
        <taxon>Ricciaceae</taxon>
        <taxon>Riccia</taxon>
    </lineage>
</organism>
<feature type="region of interest" description="Disordered" evidence="1">
    <location>
        <begin position="1"/>
        <end position="25"/>
    </location>
</feature>
<accession>A0ABD3GGI2</accession>
<keyword evidence="3" id="KW-1185">Reference proteome</keyword>
<sequence length="313" mass="35124">MTRPPRPKYPTDSKNYHEARRPGHAHTIRLPEELLDTYLQLKKSLGARSSHADVIRFLFDAAESAITSVIQASEPQLIPDSQLHGFATNGEEQREGNVMEVDPGAESEPEECSDGENADAPVVLDVTDSDDEDVMCLDSQAPSIIRDAAGRTYPDATTAFWSKGKVLEFFQRFMVFCPTEGCSRKFLPPKISEFQQLWSIAMKCPVGHNFLFLTGELEREHGVPDITGKLYHSFLCSGMTHTSLESLCGEVGLHVPRRAHFFDFQSGKRRKPGWIAATLDLWNDKKRRLQEDLVRQGNLFVSVFQLSSVNALL</sequence>
<name>A0ABD3GGI2_9MARC</name>
<evidence type="ECO:0000256" key="1">
    <source>
        <dbReference type="SAM" id="MobiDB-lite"/>
    </source>
</evidence>
<feature type="region of interest" description="Disordered" evidence="1">
    <location>
        <begin position="87"/>
        <end position="118"/>
    </location>
</feature>
<evidence type="ECO:0000313" key="3">
    <source>
        <dbReference type="Proteomes" id="UP001633002"/>
    </source>
</evidence>
<dbReference type="Proteomes" id="UP001633002">
    <property type="component" value="Unassembled WGS sequence"/>
</dbReference>
<gene>
    <name evidence="2" type="ORF">R1sor_026242</name>
</gene>
<dbReference type="EMBL" id="JBJQOH010000008">
    <property type="protein sequence ID" value="KAL3676294.1"/>
    <property type="molecule type" value="Genomic_DNA"/>
</dbReference>
<feature type="compositionally biased region" description="Basic and acidic residues" evidence="1">
    <location>
        <begin position="9"/>
        <end position="21"/>
    </location>
</feature>
<dbReference type="AlphaFoldDB" id="A0ABD3GGI2"/>
<comment type="caution">
    <text evidence="2">The sequence shown here is derived from an EMBL/GenBank/DDBJ whole genome shotgun (WGS) entry which is preliminary data.</text>
</comment>